<dbReference type="HAMAP" id="MF_00047">
    <property type="entry name" value="Dala_Dala_lig"/>
    <property type="match status" value="1"/>
</dbReference>
<evidence type="ECO:0000256" key="9">
    <source>
        <dbReference type="ARBA" id="ARBA00022723"/>
    </source>
</evidence>
<gene>
    <name evidence="22" type="primary">ddl</name>
    <name evidence="28" type="ORF">CVV65_10920</name>
</gene>
<dbReference type="AlphaFoldDB" id="A0A2K8NAA4"/>
<organism evidence="28 29">
    <name type="scientific">Kyrpidia spormannii</name>
    <dbReference type="NCBI Taxonomy" id="2055160"/>
    <lineage>
        <taxon>Bacteria</taxon>
        <taxon>Bacillati</taxon>
        <taxon>Bacillota</taxon>
        <taxon>Bacilli</taxon>
        <taxon>Bacillales</taxon>
        <taxon>Alicyclobacillaceae</taxon>
        <taxon>Kyrpidia</taxon>
    </lineage>
</organism>
<comment type="cofactor">
    <cofactor evidence="25">
        <name>Mg(2+)</name>
        <dbReference type="ChEBI" id="CHEBI:18420"/>
    </cofactor>
    <cofactor evidence="25">
        <name>Mn(2+)</name>
        <dbReference type="ChEBI" id="CHEBI:29035"/>
    </cofactor>
    <text evidence="25">Binds 2 magnesium or manganese ions per subunit.</text>
</comment>
<evidence type="ECO:0000256" key="12">
    <source>
        <dbReference type="ARBA" id="ARBA00022842"/>
    </source>
</evidence>
<keyword evidence="7 22" id="KW-0963">Cytoplasm</keyword>
<evidence type="ECO:0000256" key="18">
    <source>
        <dbReference type="ARBA" id="ARBA00060592"/>
    </source>
</evidence>
<comment type="subcellular location">
    <subcellularLocation>
        <location evidence="3 22">Cytoplasm</location>
    </subcellularLocation>
</comment>
<dbReference type="InterPro" id="IPR013815">
    <property type="entry name" value="ATP_grasp_subdomain_1"/>
</dbReference>
<dbReference type="InterPro" id="IPR011761">
    <property type="entry name" value="ATP-grasp"/>
</dbReference>
<evidence type="ECO:0000256" key="8">
    <source>
        <dbReference type="ARBA" id="ARBA00022598"/>
    </source>
</evidence>
<evidence type="ECO:0000256" key="24">
    <source>
        <dbReference type="PIRSR" id="PIRSR039102-2"/>
    </source>
</evidence>
<dbReference type="FunFam" id="3.30.1490.20:FF:000007">
    <property type="entry name" value="D-alanine--D-alanine ligase"/>
    <property type="match status" value="1"/>
</dbReference>
<keyword evidence="29" id="KW-1185">Reference proteome</keyword>
<dbReference type="PANTHER" id="PTHR23132">
    <property type="entry name" value="D-ALANINE--D-ALANINE LIGASE"/>
    <property type="match status" value="1"/>
</dbReference>
<keyword evidence="9 25" id="KW-0479">Metal-binding</keyword>
<dbReference type="InterPro" id="IPR011127">
    <property type="entry name" value="Dala_Dala_lig_N"/>
</dbReference>
<feature type="binding site" evidence="25">
    <location>
        <position position="329"/>
    </location>
    <ligand>
        <name>Mg(2+)</name>
        <dbReference type="ChEBI" id="CHEBI:18420"/>
        <label>1</label>
    </ligand>
</feature>
<evidence type="ECO:0000256" key="3">
    <source>
        <dbReference type="ARBA" id="ARBA00004496"/>
    </source>
</evidence>
<evidence type="ECO:0000256" key="23">
    <source>
        <dbReference type="PIRSR" id="PIRSR039102-1"/>
    </source>
</evidence>
<dbReference type="EC" id="6.3.2.4" evidence="6 22"/>
<keyword evidence="10 24" id="KW-0547">Nucleotide-binding</keyword>
<dbReference type="InterPro" id="IPR011095">
    <property type="entry name" value="Dala_Dala_lig_C"/>
</dbReference>
<dbReference type="GO" id="GO:0005524">
    <property type="term" value="F:ATP binding"/>
    <property type="evidence" value="ECO:0007669"/>
    <property type="project" value="UniProtKB-UniRule"/>
</dbReference>
<keyword evidence="16 22" id="KW-0961">Cell wall biogenesis/degradation</keyword>
<evidence type="ECO:0000256" key="1">
    <source>
        <dbReference type="ARBA" id="ARBA00001936"/>
    </source>
</evidence>
<dbReference type="Proteomes" id="UP000231932">
    <property type="component" value="Chromosome"/>
</dbReference>
<dbReference type="Gene3D" id="3.30.1490.20">
    <property type="entry name" value="ATP-grasp fold, A domain"/>
    <property type="match status" value="1"/>
</dbReference>
<dbReference type="PROSITE" id="PS00843">
    <property type="entry name" value="DALA_DALA_LIGASE_1"/>
    <property type="match status" value="1"/>
</dbReference>
<feature type="active site" evidence="23">
    <location>
        <position position="199"/>
    </location>
</feature>
<dbReference type="PIRSF" id="PIRSF039102">
    <property type="entry name" value="Ddl/VanB"/>
    <property type="match status" value="1"/>
</dbReference>
<evidence type="ECO:0000259" key="27">
    <source>
        <dbReference type="PROSITE" id="PS50975"/>
    </source>
</evidence>
<keyword evidence="15 25" id="KW-0464">Manganese</keyword>
<feature type="binding site" evidence="24">
    <location>
        <position position="146"/>
    </location>
    <ligand>
        <name>ATP</name>
        <dbReference type="ChEBI" id="CHEBI:30616"/>
    </ligand>
</feature>
<accession>A0A2K8NAA4</accession>
<dbReference type="EMBL" id="CP024955">
    <property type="protein sequence ID" value="ATY85372.1"/>
    <property type="molecule type" value="Genomic_DNA"/>
</dbReference>
<dbReference type="InterPro" id="IPR005905">
    <property type="entry name" value="D_ala_D_ala"/>
</dbReference>
<name>A0A2K8NAA4_9BACL</name>
<dbReference type="UniPathway" id="UPA00219"/>
<evidence type="ECO:0000256" key="17">
    <source>
        <dbReference type="ARBA" id="ARBA00047614"/>
    </source>
</evidence>
<evidence type="ECO:0000256" key="25">
    <source>
        <dbReference type="PIRSR" id="PIRSR039102-3"/>
    </source>
</evidence>
<evidence type="ECO:0000256" key="19">
    <source>
        <dbReference type="ARBA" id="ARBA00068427"/>
    </source>
</evidence>
<comment type="catalytic activity">
    <reaction evidence="17 22">
        <text>2 D-alanine + ATP = D-alanyl-D-alanine + ADP + phosphate + H(+)</text>
        <dbReference type="Rhea" id="RHEA:11224"/>
        <dbReference type="ChEBI" id="CHEBI:15378"/>
        <dbReference type="ChEBI" id="CHEBI:30616"/>
        <dbReference type="ChEBI" id="CHEBI:43474"/>
        <dbReference type="ChEBI" id="CHEBI:57416"/>
        <dbReference type="ChEBI" id="CHEBI:57822"/>
        <dbReference type="ChEBI" id="CHEBI:456216"/>
        <dbReference type="EC" id="6.3.2.4"/>
    </reaction>
</comment>
<evidence type="ECO:0000256" key="5">
    <source>
        <dbReference type="ARBA" id="ARBA00010871"/>
    </source>
</evidence>
<evidence type="ECO:0000256" key="26">
    <source>
        <dbReference type="PROSITE-ProRule" id="PRU00409"/>
    </source>
</evidence>
<feature type="binding site" evidence="25">
    <location>
        <position position="316"/>
    </location>
    <ligand>
        <name>Mg(2+)</name>
        <dbReference type="ChEBI" id="CHEBI:18420"/>
        <label>1</label>
    </ligand>
</feature>
<dbReference type="GO" id="GO:0005829">
    <property type="term" value="C:cytosol"/>
    <property type="evidence" value="ECO:0007669"/>
    <property type="project" value="TreeGrafter"/>
</dbReference>
<feature type="binding site" evidence="25">
    <location>
        <position position="329"/>
    </location>
    <ligand>
        <name>Mg(2+)</name>
        <dbReference type="ChEBI" id="CHEBI:18420"/>
        <label>2</label>
    </ligand>
</feature>
<evidence type="ECO:0000256" key="6">
    <source>
        <dbReference type="ARBA" id="ARBA00012216"/>
    </source>
</evidence>
<feature type="active site" evidence="23">
    <location>
        <position position="336"/>
    </location>
</feature>
<dbReference type="KEGG" id="kyr:CVV65_10920"/>
<evidence type="ECO:0000256" key="21">
    <source>
        <dbReference type="ARBA" id="ARBA00077154"/>
    </source>
</evidence>
<dbReference type="Gene3D" id="3.40.50.20">
    <property type="match status" value="1"/>
</dbReference>
<dbReference type="PROSITE" id="PS00844">
    <property type="entry name" value="DALA_DALA_LIGASE_2"/>
    <property type="match status" value="1"/>
</dbReference>
<feature type="binding site" evidence="24">
    <location>
        <begin position="199"/>
        <end position="200"/>
    </location>
    <ligand>
        <name>ATP</name>
        <dbReference type="ChEBI" id="CHEBI:30616"/>
    </ligand>
</feature>
<feature type="binding site" evidence="24">
    <location>
        <begin position="229"/>
        <end position="237"/>
    </location>
    <ligand>
        <name>ATP</name>
        <dbReference type="ChEBI" id="CHEBI:30616"/>
    </ligand>
</feature>
<comment type="pathway">
    <text evidence="18">Glycan biosynthesis.</text>
</comment>
<evidence type="ECO:0000256" key="16">
    <source>
        <dbReference type="ARBA" id="ARBA00023316"/>
    </source>
</evidence>
<sequence>MKKLIAVIFGGRSVEHEVSIVTAQQIMYQLRRDLYDVMPLYIDKEGAWWTGDVLAKLESFKAANRNAALAQAARVIVVPTPGGGVIEDPRALRGLFRKPRRWTPDVAILATHGTYGEDGCLQGLLEMAGIPYTGPGVLGSAVGMDKILMKDVFRAQGIPVVDYMWVHRDEWHEHPDEVADRVEGELQYPVFVKPSNLGSSVGIGRAEDRDGLFHALDVAAGYDRRLLIEQGVVSPREINCSVLADGKDLRVSLCEEPVSWEAFLSYEDKYIRGNFTKGQTGRRIPAELPDGVTETVQELARRAFRAIQARGVARVDFLLSPDGSIYVNEINTIPGSLSFYLWEPSGVSFPDLLDKLIEDALGDYRDKSRNISTYDTDLIEQFGRGGKVGGKASPQTS</sequence>
<dbReference type="SUPFAM" id="SSF52440">
    <property type="entry name" value="PreATP-grasp domain"/>
    <property type="match status" value="1"/>
</dbReference>
<dbReference type="InterPro" id="IPR000291">
    <property type="entry name" value="D-Ala_lig_Van_CS"/>
</dbReference>
<dbReference type="GO" id="GO:0071555">
    <property type="term" value="P:cell wall organization"/>
    <property type="evidence" value="ECO:0007669"/>
    <property type="project" value="UniProtKB-KW"/>
</dbReference>
<evidence type="ECO:0000256" key="11">
    <source>
        <dbReference type="ARBA" id="ARBA00022840"/>
    </source>
</evidence>
<dbReference type="PANTHER" id="PTHR23132:SF25">
    <property type="entry name" value="D-ALANINE--D-ALANINE LIGASE A"/>
    <property type="match status" value="1"/>
</dbReference>
<proteinExistence type="inferred from homology"/>
<evidence type="ECO:0000313" key="28">
    <source>
        <dbReference type="EMBL" id="ATY85372.1"/>
    </source>
</evidence>
<evidence type="ECO:0000256" key="2">
    <source>
        <dbReference type="ARBA" id="ARBA00003921"/>
    </source>
</evidence>
<dbReference type="PROSITE" id="PS50975">
    <property type="entry name" value="ATP_GRASP"/>
    <property type="match status" value="1"/>
</dbReference>
<feature type="binding site" evidence="24">
    <location>
        <begin position="191"/>
        <end position="193"/>
    </location>
    <ligand>
        <name>ATP</name>
        <dbReference type="ChEBI" id="CHEBI:30616"/>
    </ligand>
</feature>
<protein>
    <recommendedName>
        <fullName evidence="19 22">D-alanine--D-alanine ligase</fullName>
        <ecNumber evidence="6 22">6.3.2.4</ecNumber>
    </recommendedName>
    <alternativeName>
        <fullName evidence="21 22">D-Ala-D-Ala ligase</fullName>
    </alternativeName>
    <alternativeName>
        <fullName evidence="20 22">D-alanylalanine synthetase</fullName>
    </alternativeName>
</protein>
<evidence type="ECO:0000256" key="7">
    <source>
        <dbReference type="ARBA" id="ARBA00022490"/>
    </source>
</evidence>
<keyword evidence="13 22" id="KW-0133">Cell shape</keyword>
<comment type="pathway">
    <text evidence="4 22">Cell wall biogenesis; peptidoglycan biosynthesis.</text>
</comment>
<dbReference type="Gene3D" id="3.30.470.20">
    <property type="entry name" value="ATP-grasp fold, B domain"/>
    <property type="match status" value="1"/>
</dbReference>
<evidence type="ECO:0000256" key="4">
    <source>
        <dbReference type="ARBA" id="ARBA00004752"/>
    </source>
</evidence>
<feature type="binding site" evidence="24">
    <location>
        <begin position="328"/>
        <end position="329"/>
    </location>
    <ligand>
        <name>ATP</name>
        <dbReference type="ChEBI" id="CHEBI:30616"/>
    </ligand>
</feature>
<dbReference type="GO" id="GO:0008360">
    <property type="term" value="P:regulation of cell shape"/>
    <property type="evidence" value="ECO:0007669"/>
    <property type="project" value="UniProtKB-KW"/>
</dbReference>
<evidence type="ECO:0000256" key="14">
    <source>
        <dbReference type="ARBA" id="ARBA00022984"/>
    </source>
</evidence>
<feature type="domain" description="ATP-grasp" evidence="27">
    <location>
        <begin position="150"/>
        <end position="358"/>
    </location>
</feature>
<dbReference type="Pfam" id="PF01820">
    <property type="entry name" value="Dala_Dala_lig_N"/>
    <property type="match status" value="1"/>
</dbReference>
<comment type="cofactor">
    <cofactor evidence="1">
        <name>Mn(2+)</name>
        <dbReference type="ChEBI" id="CHEBI:29035"/>
    </cofactor>
</comment>
<dbReference type="Pfam" id="PF07478">
    <property type="entry name" value="Dala_Dala_lig_C"/>
    <property type="match status" value="1"/>
</dbReference>
<reference evidence="29" key="1">
    <citation type="submission" date="2017-11" db="EMBL/GenBank/DDBJ databases">
        <title>Complete Genome Sequence of Kyrpidia sp. Strain EA-1, a thermophilic, hydrogen-oxidizing Bacterium, isolated from the Azores.</title>
        <authorList>
            <person name="Reiner J.E."/>
            <person name="Lapp C.J."/>
            <person name="Bunk B."/>
            <person name="Gescher J."/>
        </authorList>
    </citation>
    <scope>NUCLEOTIDE SEQUENCE [LARGE SCALE GENOMIC DNA]</scope>
    <source>
        <strain evidence="29">EA-1</strain>
    </source>
</reference>
<keyword evidence="14 22" id="KW-0573">Peptidoglycan synthesis</keyword>
<feature type="binding site" evidence="25">
    <location>
        <position position="331"/>
    </location>
    <ligand>
        <name>Mg(2+)</name>
        <dbReference type="ChEBI" id="CHEBI:18420"/>
        <label>2</label>
    </ligand>
</feature>
<feature type="active site" evidence="23">
    <location>
        <position position="15"/>
    </location>
</feature>
<dbReference type="OrthoDB" id="9813261at2"/>
<dbReference type="SUPFAM" id="SSF56059">
    <property type="entry name" value="Glutathione synthetase ATP-binding domain-like"/>
    <property type="match status" value="1"/>
</dbReference>
<dbReference type="InterPro" id="IPR016185">
    <property type="entry name" value="PreATP-grasp_dom_sf"/>
</dbReference>
<comment type="similarity">
    <text evidence="5 22">Belongs to the D-alanine--D-alanine ligase family.</text>
</comment>
<dbReference type="GO" id="GO:0008716">
    <property type="term" value="F:D-alanine-D-alanine ligase activity"/>
    <property type="evidence" value="ECO:0007669"/>
    <property type="project" value="UniProtKB-UniRule"/>
</dbReference>
<dbReference type="RefSeq" id="WP_100668153.1">
    <property type="nucleotide sequence ID" value="NZ_CP024955.1"/>
</dbReference>
<evidence type="ECO:0000256" key="15">
    <source>
        <dbReference type="ARBA" id="ARBA00023211"/>
    </source>
</evidence>
<evidence type="ECO:0000256" key="10">
    <source>
        <dbReference type="ARBA" id="ARBA00022741"/>
    </source>
</evidence>
<dbReference type="NCBIfam" id="TIGR01205">
    <property type="entry name" value="D_ala_D_alaTIGR"/>
    <property type="match status" value="1"/>
</dbReference>
<evidence type="ECO:0000313" key="29">
    <source>
        <dbReference type="Proteomes" id="UP000231932"/>
    </source>
</evidence>
<dbReference type="GO" id="GO:0009252">
    <property type="term" value="P:peptidoglycan biosynthetic process"/>
    <property type="evidence" value="ECO:0007669"/>
    <property type="project" value="UniProtKB-UniRule"/>
</dbReference>
<keyword evidence="12 25" id="KW-0460">Magnesium</keyword>
<keyword evidence="11 26" id="KW-0067">ATP-binding</keyword>
<keyword evidence="8 22" id="KW-0436">Ligase</keyword>
<evidence type="ECO:0000256" key="22">
    <source>
        <dbReference type="HAMAP-Rule" id="MF_00047"/>
    </source>
</evidence>
<evidence type="ECO:0000256" key="13">
    <source>
        <dbReference type="ARBA" id="ARBA00022960"/>
    </source>
</evidence>
<dbReference type="GO" id="GO:0046872">
    <property type="term" value="F:metal ion binding"/>
    <property type="evidence" value="ECO:0007669"/>
    <property type="project" value="UniProtKB-KW"/>
</dbReference>
<evidence type="ECO:0000256" key="20">
    <source>
        <dbReference type="ARBA" id="ARBA00076288"/>
    </source>
</evidence>
<dbReference type="NCBIfam" id="NF002528">
    <property type="entry name" value="PRK01966.1-4"/>
    <property type="match status" value="1"/>
</dbReference>
<comment type="function">
    <text evidence="2 22">Cell wall formation.</text>
</comment>